<feature type="region of interest" description="Disordered" evidence="7">
    <location>
        <begin position="1"/>
        <end position="48"/>
    </location>
</feature>
<evidence type="ECO:0000256" key="7">
    <source>
        <dbReference type="SAM" id="MobiDB-lite"/>
    </source>
</evidence>
<comment type="subcellular location">
    <subcellularLocation>
        <location evidence="1">Cell membrane</location>
        <topology evidence="1">Multi-pass membrane protein</topology>
    </subcellularLocation>
</comment>
<organism evidence="9">
    <name type="scientific">Cyprideis torosa</name>
    <dbReference type="NCBI Taxonomy" id="163714"/>
    <lineage>
        <taxon>Eukaryota</taxon>
        <taxon>Metazoa</taxon>
        <taxon>Ecdysozoa</taxon>
        <taxon>Arthropoda</taxon>
        <taxon>Crustacea</taxon>
        <taxon>Oligostraca</taxon>
        <taxon>Ostracoda</taxon>
        <taxon>Podocopa</taxon>
        <taxon>Podocopida</taxon>
        <taxon>Cytherocopina</taxon>
        <taxon>Cytheroidea</taxon>
        <taxon>Cytherideidae</taxon>
        <taxon>Cyprideis</taxon>
    </lineage>
</organism>
<feature type="transmembrane region" description="Helical" evidence="8">
    <location>
        <begin position="224"/>
        <end position="244"/>
    </location>
</feature>
<comment type="similarity">
    <text evidence="6">Belongs to the Vang family.</text>
</comment>
<dbReference type="Pfam" id="PF06638">
    <property type="entry name" value="Strabismus"/>
    <property type="match status" value="1"/>
</dbReference>
<gene>
    <name evidence="9" type="ORF">CTOB1V02_LOCUS5149</name>
</gene>
<feature type="region of interest" description="Disordered" evidence="7">
    <location>
        <begin position="73"/>
        <end position="94"/>
    </location>
</feature>
<feature type="transmembrane region" description="Helical" evidence="8">
    <location>
        <begin position="148"/>
        <end position="172"/>
    </location>
</feature>
<keyword evidence="5 8" id="KW-0472">Membrane</keyword>
<protein>
    <submittedName>
        <fullName evidence="9">Uncharacterized protein</fullName>
    </submittedName>
</protein>
<evidence type="ECO:0000256" key="8">
    <source>
        <dbReference type="SAM" id="Phobius"/>
    </source>
</evidence>
<dbReference type="AlphaFoldDB" id="A0A7R8W938"/>
<keyword evidence="2" id="KW-1003">Cell membrane</keyword>
<evidence type="ECO:0000313" key="9">
    <source>
        <dbReference type="EMBL" id="CAD7227241.1"/>
    </source>
</evidence>
<dbReference type="PANTHER" id="PTHR20886">
    <property type="entry name" value="VANG-LIKE PROTEIN"/>
    <property type="match status" value="1"/>
</dbReference>
<proteinExistence type="inferred from homology"/>
<dbReference type="EMBL" id="OB661079">
    <property type="protein sequence ID" value="CAD7227241.1"/>
    <property type="molecule type" value="Genomic_DNA"/>
</dbReference>
<evidence type="ECO:0000256" key="2">
    <source>
        <dbReference type="ARBA" id="ARBA00022475"/>
    </source>
</evidence>
<reference evidence="9" key="1">
    <citation type="submission" date="2020-11" db="EMBL/GenBank/DDBJ databases">
        <authorList>
            <person name="Tran Van P."/>
        </authorList>
    </citation>
    <scope>NUCLEOTIDE SEQUENCE</scope>
</reference>
<keyword evidence="4 8" id="KW-1133">Transmembrane helix</keyword>
<evidence type="ECO:0000256" key="3">
    <source>
        <dbReference type="ARBA" id="ARBA00022692"/>
    </source>
</evidence>
<keyword evidence="3 8" id="KW-0812">Transmembrane</keyword>
<evidence type="ECO:0000256" key="5">
    <source>
        <dbReference type="ARBA" id="ARBA00023136"/>
    </source>
</evidence>
<name>A0A7R8W938_9CRUS</name>
<dbReference type="InterPro" id="IPR009539">
    <property type="entry name" value="VANGL"/>
</dbReference>
<feature type="transmembrane region" description="Helical" evidence="8">
    <location>
        <begin position="256"/>
        <end position="283"/>
    </location>
</feature>
<evidence type="ECO:0000256" key="6">
    <source>
        <dbReference type="ARBA" id="ARBA00025718"/>
    </source>
</evidence>
<dbReference type="GO" id="GO:0005886">
    <property type="term" value="C:plasma membrane"/>
    <property type="evidence" value="ECO:0007669"/>
    <property type="project" value="UniProtKB-SubCell"/>
</dbReference>
<feature type="compositionally biased region" description="Polar residues" evidence="7">
    <location>
        <begin position="13"/>
        <end position="31"/>
    </location>
</feature>
<sequence length="370" mass="41360">MEATSRREWFQNGFCSLQRPTSRPTSRQSLRSVGLRSPLPSSAKDPSFGKGVVFFTPPGYIPISQVLREPHSSLPSPLSMVPEDRAGTPEELSGSGQEIQVQIMSQDDNWGDNTTCITGNTSDQGSMEDLSRWKRELNYTPKLRCQRWFGVAISCILSLAGFLSPLAMVMIPKVGWISLTPDQLRCGAECDGVLISLAFKLLILVIGSWAVFYRSPRATTPRIVTLRALVLLLLFVLLFSYWLFYCVRLIEDHVDLTLHSILLFAGSLADSLLFVHYAAVLLLEIRHQQPQFVVKVVRSPDGETRTYHMGRLSIQRAAVQILEKYYLDFPVYNPYLERLPVAKSKKASQGGSSFKFYDVDGISSNGVSVS</sequence>
<feature type="transmembrane region" description="Helical" evidence="8">
    <location>
        <begin position="192"/>
        <end position="212"/>
    </location>
</feature>
<dbReference type="OrthoDB" id="8887313at2759"/>
<accession>A0A7R8W938</accession>
<evidence type="ECO:0000256" key="4">
    <source>
        <dbReference type="ARBA" id="ARBA00022989"/>
    </source>
</evidence>
<evidence type="ECO:0000256" key="1">
    <source>
        <dbReference type="ARBA" id="ARBA00004651"/>
    </source>
</evidence>